<gene>
    <name evidence="1" type="ORF">LCI18_014155</name>
</gene>
<dbReference type="Proteomes" id="UP000830768">
    <property type="component" value="Chromosome 13"/>
</dbReference>
<organism evidence="1 2">
    <name type="scientific">Fusarium solani subsp. cucurbitae</name>
    <name type="common">Neocosmosporum cucurbitae</name>
    <dbReference type="NCBI Taxonomy" id="2747967"/>
    <lineage>
        <taxon>Eukaryota</taxon>
        <taxon>Fungi</taxon>
        <taxon>Dikarya</taxon>
        <taxon>Ascomycota</taxon>
        <taxon>Pezizomycotina</taxon>
        <taxon>Sordariomycetes</taxon>
        <taxon>Hypocreomycetidae</taxon>
        <taxon>Hypocreales</taxon>
        <taxon>Nectriaceae</taxon>
        <taxon>Fusarium</taxon>
        <taxon>Fusarium solani species complex</taxon>
    </lineage>
</organism>
<accession>A0ACD3ZPR8</accession>
<protein>
    <submittedName>
        <fullName evidence="1">Uncharacterized protein</fullName>
    </submittedName>
</protein>
<reference evidence="1" key="1">
    <citation type="submission" date="2021-11" db="EMBL/GenBank/DDBJ databases">
        <title>Fusarium solani-melongenae Genome sequencing and assembly.</title>
        <authorList>
            <person name="Xie S."/>
            <person name="Huang L."/>
            <person name="Zhang X."/>
        </authorList>
    </citation>
    <scope>NUCLEOTIDE SEQUENCE</scope>
    <source>
        <strain evidence="1">CRI 24-3</strain>
    </source>
</reference>
<proteinExistence type="predicted"/>
<sequence>MLPSLAVAALLGAASVSAQTVKCTANSKCPKESPCCSTYGECGVGAYCLGGCDPTMSFSLDSCVPAPVCEDRTMKMNSLDRITDISKYLGDSSKSDWVAQGEPAVFKDNVLLTMPKDSVGTLLSSTVYMWYGNVKARFKTSRGRGVVTAFILFSDVKDEIDYEFVGVDLETAQTNYYFQGITNYENSGNISLSDTFENFHEYEIRWTPEKIEWYIDGKLGRTKEKKETWNATSQNFEFPQTPSRVQLSLWPGGKETNAEGTRAWAGGTIDWEAPDIQNNGYFYATFSDVEIECFNSPTAPGTNKGKSYWYNNVRGTNDTIVDGDKDHIIASLQATGTDMNKGKKVTKPKEENKDKDEDKDKDKDDDKDKDKDKDKDEDDDEPATIPGGGSGAPANEHSEDKDSSKDSGSSSGSGSGSGSGSSSGGSGSSSGSDSSDDSSSDTPADTTNCDTGSFNQECGSSSSSSESSSSDSGKGSNAGSRNGASAFAILIAGCALYWL</sequence>
<evidence type="ECO:0000313" key="1">
    <source>
        <dbReference type="EMBL" id="UPL03221.1"/>
    </source>
</evidence>
<evidence type="ECO:0000313" key="2">
    <source>
        <dbReference type="Proteomes" id="UP000830768"/>
    </source>
</evidence>
<name>A0ACD3ZPR8_FUSSC</name>
<dbReference type="EMBL" id="CP090041">
    <property type="protein sequence ID" value="UPL03221.1"/>
    <property type="molecule type" value="Genomic_DNA"/>
</dbReference>
<keyword evidence="2" id="KW-1185">Reference proteome</keyword>